<comment type="caution">
    <text evidence="14">The sequence shown here is derived from an EMBL/GenBank/DDBJ whole genome shotgun (WGS) entry which is preliminary data.</text>
</comment>
<evidence type="ECO:0000256" key="9">
    <source>
        <dbReference type="ARBA" id="ARBA00022989"/>
    </source>
</evidence>
<dbReference type="SUPFAM" id="SSF48695">
    <property type="entry name" value="Multiheme cytochromes"/>
    <property type="match status" value="1"/>
</dbReference>
<evidence type="ECO:0000256" key="8">
    <source>
        <dbReference type="ARBA" id="ARBA00022982"/>
    </source>
</evidence>
<dbReference type="GO" id="GO:0046872">
    <property type="term" value="F:metal ion binding"/>
    <property type="evidence" value="ECO:0007669"/>
    <property type="project" value="UniProtKB-KW"/>
</dbReference>
<keyword evidence="7" id="KW-0479">Metal-binding</keyword>
<evidence type="ECO:0000256" key="5">
    <source>
        <dbReference type="ARBA" id="ARBA00022617"/>
    </source>
</evidence>
<reference evidence="14 15" key="1">
    <citation type="submission" date="2019-03" db="EMBL/GenBank/DDBJ databases">
        <title>Metabolic potential of uncultured bacteria and archaea associated with petroleum seepage in deep-sea sediments.</title>
        <authorList>
            <person name="Dong X."/>
            <person name="Hubert C."/>
        </authorList>
    </citation>
    <scope>NUCLEOTIDE SEQUENCE [LARGE SCALE GENOMIC DNA]</scope>
    <source>
        <strain evidence="14">E44_bin18</strain>
    </source>
</reference>
<keyword evidence="6 13" id="KW-0812">Transmembrane</keyword>
<evidence type="ECO:0000256" key="3">
    <source>
        <dbReference type="ARBA" id="ARBA00022448"/>
    </source>
</evidence>
<dbReference type="InterPro" id="IPR036280">
    <property type="entry name" value="Multihaem_cyt_sf"/>
</dbReference>
<dbReference type="Proteomes" id="UP000315525">
    <property type="component" value="Unassembled WGS sequence"/>
</dbReference>
<protein>
    <submittedName>
        <fullName evidence="14">Uncharacterized protein</fullName>
    </submittedName>
</protein>
<feature type="compositionally biased region" description="Basic and acidic residues" evidence="12">
    <location>
        <begin position="466"/>
        <end position="478"/>
    </location>
</feature>
<evidence type="ECO:0000256" key="12">
    <source>
        <dbReference type="SAM" id="MobiDB-lite"/>
    </source>
</evidence>
<evidence type="ECO:0000256" key="1">
    <source>
        <dbReference type="ARBA" id="ARBA00004236"/>
    </source>
</evidence>
<feature type="transmembrane region" description="Helical" evidence="13">
    <location>
        <begin position="21"/>
        <end position="51"/>
    </location>
</feature>
<evidence type="ECO:0000256" key="4">
    <source>
        <dbReference type="ARBA" id="ARBA00022475"/>
    </source>
</evidence>
<name>A0A523UYD9_UNCT6</name>
<dbReference type="AlphaFoldDB" id="A0A523UYD9"/>
<keyword evidence="3" id="KW-0813">Transport</keyword>
<keyword evidence="8" id="KW-0249">Electron transport</keyword>
<dbReference type="InterPro" id="IPR038266">
    <property type="entry name" value="NapC/NirT_cytc_sf"/>
</dbReference>
<dbReference type="GO" id="GO:0005886">
    <property type="term" value="C:plasma membrane"/>
    <property type="evidence" value="ECO:0007669"/>
    <property type="project" value="UniProtKB-SubCell"/>
</dbReference>
<dbReference type="Gene3D" id="1.20.140.10">
    <property type="entry name" value="Butyryl-CoA Dehydrogenase, subunit A, domain 3"/>
    <property type="match status" value="1"/>
</dbReference>
<keyword evidence="9 13" id="KW-1133">Transmembrane helix</keyword>
<evidence type="ECO:0000256" key="10">
    <source>
        <dbReference type="ARBA" id="ARBA00023004"/>
    </source>
</evidence>
<keyword evidence="11 13" id="KW-0472">Membrane</keyword>
<feature type="region of interest" description="Disordered" evidence="12">
    <location>
        <begin position="444"/>
        <end position="485"/>
    </location>
</feature>
<evidence type="ECO:0000313" key="15">
    <source>
        <dbReference type="Proteomes" id="UP000315525"/>
    </source>
</evidence>
<dbReference type="Gene3D" id="3.90.10.10">
    <property type="entry name" value="Cytochrome C3"/>
    <property type="match status" value="1"/>
</dbReference>
<dbReference type="InterPro" id="IPR051174">
    <property type="entry name" value="Cytochrome_c-type_ET"/>
</dbReference>
<evidence type="ECO:0000313" key="14">
    <source>
        <dbReference type="EMBL" id="TET47548.1"/>
    </source>
</evidence>
<evidence type="ECO:0000256" key="11">
    <source>
        <dbReference type="ARBA" id="ARBA00023136"/>
    </source>
</evidence>
<dbReference type="GO" id="GO:0009061">
    <property type="term" value="P:anaerobic respiration"/>
    <property type="evidence" value="ECO:0007669"/>
    <property type="project" value="TreeGrafter"/>
</dbReference>
<evidence type="ECO:0000256" key="7">
    <source>
        <dbReference type="ARBA" id="ARBA00022723"/>
    </source>
</evidence>
<dbReference type="Gene3D" id="1.10.3820.10">
    <property type="entry name" value="Di-heme elbow motif domain"/>
    <property type="match status" value="1"/>
</dbReference>
<proteinExistence type="inferred from homology"/>
<sequence>MALLEPTKKGKLVRHWPLWTLLIIVVFVVVLVVAAVASVLFVVAGGSWAVYLGHKATEQPGFCARMCHVMEESVESWRESSHEGVLCAECHNKPGPRGLLEGAVIAPMKESWLIITSNYGHKPIAVDIADESCMRESCHKMKNLQGKTSFKRVVFDHEEHLDGIIDGKNLKCVSCHSQMVPGTHMAVAGKVCFICHFKESTKDDVPHECGVCHEGAMDIVTYKGMRFDHQSSDALGHACEDCHSDISHGKGEVNPEKCKVCHEGGHPEEKVQDVASMHENHVVVHNARCFDCHQEIGHTIPDAFEVACGKCHLAEDMMYRGLDGRGHVVVPSKKAGQLEMDCTVCHQEDADYLATEESCDMCHEGKKGRTIEDVQLDFQRRLVKAKDALVELRNSLAERSKPSPKALLISDAASASLELLESDGSKGVHNPEYSKLLASHVRDLVKTARKSVQAPSPPPKKTPQKPKKEEKKAPHGDLGECSNCH</sequence>
<gene>
    <name evidence="14" type="ORF">E3J62_01100</name>
</gene>
<accession>A0A523UYD9</accession>
<comment type="subcellular location">
    <subcellularLocation>
        <location evidence="1">Cell membrane</location>
    </subcellularLocation>
</comment>
<organism evidence="14 15">
    <name type="scientific">candidate division TA06 bacterium</name>
    <dbReference type="NCBI Taxonomy" id="2250710"/>
    <lineage>
        <taxon>Bacteria</taxon>
        <taxon>Bacteria division TA06</taxon>
    </lineage>
</organism>
<keyword evidence="4" id="KW-1003">Cell membrane</keyword>
<keyword evidence="10" id="KW-0408">Iron</keyword>
<dbReference type="PANTHER" id="PTHR30333">
    <property type="entry name" value="CYTOCHROME C-TYPE PROTEIN"/>
    <property type="match status" value="1"/>
</dbReference>
<evidence type="ECO:0000256" key="6">
    <source>
        <dbReference type="ARBA" id="ARBA00022692"/>
    </source>
</evidence>
<evidence type="ECO:0000256" key="13">
    <source>
        <dbReference type="SAM" id="Phobius"/>
    </source>
</evidence>
<dbReference type="GO" id="GO:0009055">
    <property type="term" value="F:electron transfer activity"/>
    <property type="evidence" value="ECO:0007669"/>
    <property type="project" value="TreeGrafter"/>
</dbReference>
<evidence type="ECO:0000256" key="2">
    <source>
        <dbReference type="ARBA" id="ARBA00007395"/>
    </source>
</evidence>
<dbReference type="PANTHER" id="PTHR30333:SF1">
    <property type="entry name" value="CYTOCHROME C-TYPE PROTEIN NAPC"/>
    <property type="match status" value="1"/>
</dbReference>
<keyword evidence="5" id="KW-0349">Heme</keyword>
<dbReference type="EMBL" id="SOJN01000017">
    <property type="protein sequence ID" value="TET47548.1"/>
    <property type="molecule type" value="Genomic_DNA"/>
</dbReference>
<comment type="similarity">
    <text evidence="2">Belongs to the NapC/NirT/NrfH family.</text>
</comment>